<dbReference type="InterPro" id="IPR000306">
    <property type="entry name" value="Znf_FYVE"/>
</dbReference>
<evidence type="ECO:0000256" key="4">
    <source>
        <dbReference type="PROSITE-ProRule" id="PRU00091"/>
    </source>
</evidence>
<dbReference type="Gene3D" id="3.30.40.10">
    <property type="entry name" value="Zinc/RING finger domain, C3HC4 (zinc finger)"/>
    <property type="match status" value="1"/>
</dbReference>
<feature type="compositionally biased region" description="Acidic residues" evidence="5">
    <location>
        <begin position="363"/>
        <end position="374"/>
    </location>
</feature>
<name>A0A6F9DY56_9ASCI</name>
<evidence type="ECO:0000256" key="1">
    <source>
        <dbReference type="ARBA" id="ARBA00022723"/>
    </source>
</evidence>
<dbReference type="AlphaFoldDB" id="A0A6F9DY56"/>
<evidence type="ECO:0000313" key="7">
    <source>
        <dbReference type="EMBL" id="CAB3267940.1"/>
    </source>
</evidence>
<feature type="compositionally biased region" description="Polar residues" evidence="5">
    <location>
        <begin position="439"/>
        <end position="476"/>
    </location>
</feature>
<keyword evidence="2 4" id="KW-0863">Zinc-finger</keyword>
<sequence length="1210" mass="133358">MDDSFLAEATDLGRILDELEENESPPPPKPKIPSSTKNKDEKKNISYTALATKEVTHPQFSVSEPTWDAIGGKLTNGITHKPATDKDLSPSSCDTGMLIDFGDVEIEPPITKNTTEEKVVIPASLSEVDFLLSLTEVAHQATEVKENHNFVDDHMKEDENVVKTQEKDVVSENNHAVEATTNTEVAVSKSTKNSDISEKVVGFNSNVHLDSSDDEALLNEFENFLSTEEFPSSANDVAVHSNINRDQIQLTTDILVEKSKYTKPTDFTTYQNVDSISTNIAEIAADHVNEEPAPVPNTEINVFSQSSLSPQVENLDSSEGQTVHSNTDNISNLVEVDSVNNDSLVSNDYLTTMGEELIQEVQEDNPEVVPEDQSEVVPADQTSLSNSSNSPAIDMGDGIREQSYPSFSPPSYSAVLAEDRAAHHTTSHKRQEESELHQGDQTTSSEAPPISLNSTENTNSLGRSNQINTHETSVVHSQIPRPGLYKPRWVPDKESPACTKCGVAFSFTRRRHHCRACGQVFCNTCCNEKSKLEYMEFAEARVCMWCYAAILQADALAEAAQRNSEQASTSSPQMPSPPSSGPRPVLKPNDADDSTNGSSNHKSVRFSDGTKPDHPSTLPDTPPLPSRMQRASRTKQRNASQDRQSSPFPPVIVDTHSDGTIVIEEYPDEALITTLLQPDNSKPLRFALSPNLFVSVCLFKYQSTPCYYFVSHGLDTVGQAEVAFIFNVGDSTSSIPTHAFTLFSYLFTNSRKGKAVHALDFVLGTDIVSSEDAFFGIPDMVGLLFVRKTCQVIDIPEETDSYFSSLTVKASSTLFALLVHKSEKPWASLFPSRLLIGLGASTKQFPYPLVNFLKRSPVYPEVGNTILGILCDFRNFKYKVITVPGLSVVIQENGILINIPANRFNDIAKILNSSNEHVLALGSDAFSVDNDEFRSHLVSIQDHANLSYRTEVLHRGKINSNHDQQQQTGAAFVVFNGSLKSGHTQQARCTIVEDGVMVQILPEKMASLKESLKAMDDFMINCNQTDQALPPATADPSAPPKPNCKFVELRWVADDTKFNIGLSSPIDFLSFEGILGYNVQGKSEKKGKQQLLRWNQVFFFKSTGDVLDMSRLAEQMADGCFQALVPNMKMLRSSKQTKIGIRFTIHPDDVGYAVGSQGLPLPDACLNALDEHLVFLLHDASAHLQPDDDVVVFELIFSVLEMRSSWRTIQ</sequence>
<dbReference type="InterPro" id="IPR013083">
    <property type="entry name" value="Znf_RING/FYVE/PHD"/>
</dbReference>
<organism evidence="7">
    <name type="scientific">Phallusia mammillata</name>
    <dbReference type="NCBI Taxonomy" id="59560"/>
    <lineage>
        <taxon>Eukaryota</taxon>
        <taxon>Metazoa</taxon>
        <taxon>Chordata</taxon>
        <taxon>Tunicata</taxon>
        <taxon>Ascidiacea</taxon>
        <taxon>Phlebobranchia</taxon>
        <taxon>Ascidiidae</taxon>
        <taxon>Phallusia</taxon>
    </lineage>
</organism>
<dbReference type="SMART" id="SM00064">
    <property type="entry name" value="FYVE"/>
    <property type="match status" value="1"/>
</dbReference>
<dbReference type="SMART" id="SM01421">
    <property type="entry name" value="DUF3480"/>
    <property type="match status" value="1"/>
</dbReference>
<dbReference type="Gene3D" id="3.30.1360.220">
    <property type="entry name" value="Domain of unknown function (DUF3480), N-terminal subdomain"/>
    <property type="match status" value="1"/>
</dbReference>
<dbReference type="EMBL" id="LR792078">
    <property type="protein sequence ID" value="CAB3267940.1"/>
    <property type="molecule type" value="mRNA"/>
</dbReference>
<dbReference type="GO" id="GO:0008270">
    <property type="term" value="F:zinc ion binding"/>
    <property type="evidence" value="ECO:0007669"/>
    <property type="project" value="UniProtKB-KW"/>
</dbReference>
<feature type="compositionally biased region" description="Low complexity" evidence="5">
    <location>
        <begin position="403"/>
        <end position="413"/>
    </location>
</feature>
<dbReference type="Pfam" id="PF11979">
    <property type="entry name" value="SARA_C"/>
    <property type="match status" value="1"/>
</dbReference>
<dbReference type="Pfam" id="PF01363">
    <property type="entry name" value="FYVE"/>
    <property type="match status" value="1"/>
</dbReference>
<feature type="domain" description="FYVE-type" evidence="6">
    <location>
        <begin position="492"/>
        <end position="551"/>
    </location>
</feature>
<dbReference type="GO" id="GO:0016197">
    <property type="term" value="P:endosomal transport"/>
    <property type="evidence" value="ECO:0007669"/>
    <property type="project" value="TreeGrafter"/>
</dbReference>
<dbReference type="FunFam" id="3.30.40.10:FF:000084">
    <property type="entry name" value="Zinc finger, FYVE domain-containing 9b"/>
    <property type="match status" value="1"/>
</dbReference>
<feature type="region of interest" description="Disordered" evidence="5">
    <location>
        <begin position="562"/>
        <end position="653"/>
    </location>
</feature>
<protein>
    <submittedName>
        <fullName evidence="7">Zinc finger FYVE domain-containing protein 16</fullName>
    </submittedName>
</protein>
<proteinExistence type="evidence at transcript level"/>
<dbReference type="Gene3D" id="3.30.500.40">
    <property type="match status" value="1"/>
</dbReference>
<accession>A0A6F9DY56</accession>
<dbReference type="PANTHER" id="PTHR46319:SF3">
    <property type="entry name" value="ZINC FINGER FYVE DOMAIN-CONTAINING PROTEIN"/>
    <property type="match status" value="1"/>
</dbReference>
<dbReference type="PROSITE" id="PS50178">
    <property type="entry name" value="ZF_FYVE"/>
    <property type="match status" value="1"/>
</dbReference>
<evidence type="ECO:0000256" key="2">
    <source>
        <dbReference type="ARBA" id="ARBA00022771"/>
    </source>
</evidence>
<evidence type="ECO:0000259" key="6">
    <source>
        <dbReference type="PROSITE" id="PS50178"/>
    </source>
</evidence>
<reference evidence="7" key="1">
    <citation type="submission" date="2020-04" db="EMBL/GenBank/DDBJ databases">
        <authorList>
            <person name="Neveu A P."/>
        </authorList>
    </citation>
    <scope>NUCLEOTIDE SEQUENCE</scope>
    <source>
        <tissue evidence="7">Whole embryo</tissue>
    </source>
</reference>
<dbReference type="GO" id="GO:0031901">
    <property type="term" value="C:early endosome membrane"/>
    <property type="evidence" value="ECO:0007669"/>
    <property type="project" value="TreeGrafter"/>
</dbReference>
<feature type="region of interest" description="Disordered" evidence="5">
    <location>
        <begin position="1"/>
        <end position="44"/>
    </location>
</feature>
<feature type="compositionally biased region" description="Polar residues" evidence="5">
    <location>
        <begin position="637"/>
        <end position="646"/>
    </location>
</feature>
<dbReference type="InterPro" id="IPR011011">
    <property type="entry name" value="Znf_FYVE_PHD"/>
</dbReference>
<dbReference type="CDD" id="cd15729">
    <property type="entry name" value="FYVE_endofin"/>
    <property type="match status" value="1"/>
</dbReference>
<feature type="compositionally biased region" description="Basic and acidic residues" evidence="5">
    <location>
        <begin position="429"/>
        <end position="438"/>
    </location>
</feature>
<feature type="region of interest" description="Disordered" evidence="5">
    <location>
        <begin position="363"/>
        <end position="481"/>
    </location>
</feature>
<keyword evidence="1" id="KW-0479">Metal-binding</keyword>
<dbReference type="InterPro" id="IPR017455">
    <property type="entry name" value="Znf_FYVE-rel"/>
</dbReference>
<dbReference type="SUPFAM" id="SSF57903">
    <property type="entry name" value="FYVE/PHD zinc finger"/>
    <property type="match status" value="1"/>
</dbReference>
<evidence type="ECO:0000256" key="5">
    <source>
        <dbReference type="SAM" id="MobiDB-lite"/>
    </source>
</evidence>
<dbReference type="PANTHER" id="PTHR46319">
    <property type="entry name" value="ZINC FINGER FYVE DOMAIN-CONTAINING PROTEIN"/>
    <property type="match status" value="1"/>
</dbReference>
<feature type="compositionally biased region" description="Polar residues" evidence="5">
    <location>
        <begin position="380"/>
        <end position="391"/>
    </location>
</feature>
<evidence type="ECO:0000256" key="3">
    <source>
        <dbReference type="ARBA" id="ARBA00022833"/>
    </source>
</evidence>
<dbReference type="InterPro" id="IPR022557">
    <property type="entry name" value="SARA-like_C"/>
</dbReference>
<keyword evidence="3" id="KW-0862">Zinc</keyword>
<gene>
    <name evidence="7" type="primary">Zfyve16</name>
</gene>